<evidence type="ECO:0000256" key="2">
    <source>
        <dbReference type="ARBA" id="ARBA00023134"/>
    </source>
</evidence>
<dbReference type="SMART" id="SM00173">
    <property type="entry name" value="RAS"/>
    <property type="match status" value="1"/>
</dbReference>
<organism evidence="4 5">
    <name type="scientific">Paragonimus westermani</name>
    <dbReference type="NCBI Taxonomy" id="34504"/>
    <lineage>
        <taxon>Eukaryota</taxon>
        <taxon>Metazoa</taxon>
        <taxon>Spiralia</taxon>
        <taxon>Lophotrochozoa</taxon>
        <taxon>Platyhelminthes</taxon>
        <taxon>Trematoda</taxon>
        <taxon>Digenea</taxon>
        <taxon>Plagiorchiida</taxon>
        <taxon>Troglotremata</taxon>
        <taxon>Troglotrematidae</taxon>
        <taxon>Paragonimus</taxon>
    </lineage>
</organism>
<protein>
    <recommendedName>
        <fullName evidence="6">Ras-related protein Rab-10</fullName>
    </recommendedName>
</protein>
<dbReference type="Pfam" id="PF00071">
    <property type="entry name" value="Ras"/>
    <property type="match status" value="1"/>
</dbReference>
<evidence type="ECO:0000313" key="4">
    <source>
        <dbReference type="EMBL" id="KAF8572191.1"/>
    </source>
</evidence>
<dbReference type="EMBL" id="JTDF01000139">
    <property type="protein sequence ID" value="KAF8572191.1"/>
    <property type="molecule type" value="Genomic_DNA"/>
</dbReference>
<gene>
    <name evidence="4" type="ORF">P879_00784</name>
</gene>
<dbReference type="SUPFAM" id="SSF52540">
    <property type="entry name" value="P-loop containing nucleoside triphosphate hydrolases"/>
    <property type="match status" value="1"/>
</dbReference>
<dbReference type="InterPro" id="IPR001806">
    <property type="entry name" value="Small_GTPase"/>
</dbReference>
<dbReference type="InterPro" id="IPR050227">
    <property type="entry name" value="Rab"/>
</dbReference>
<accession>A0A8T0E097</accession>
<dbReference type="Gene3D" id="3.40.50.300">
    <property type="entry name" value="P-loop containing nucleotide triphosphate hydrolases"/>
    <property type="match status" value="1"/>
</dbReference>
<dbReference type="NCBIfam" id="TIGR00231">
    <property type="entry name" value="small_GTP"/>
    <property type="match status" value="1"/>
</dbReference>
<keyword evidence="5" id="KW-1185">Reference proteome</keyword>
<dbReference type="InterPro" id="IPR027417">
    <property type="entry name" value="P-loop_NTPase"/>
</dbReference>
<feature type="compositionally biased region" description="Polar residues" evidence="3">
    <location>
        <begin position="59"/>
        <end position="68"/>
    </location>
</feature>
<dbReference type="PRINTS" id="PR00449">
    <property type="entry name" value="RASTRNSFRMNG"/>
</dbReference>
<keyword evidence="1" id="KW-0547">Nucleotide-binding</keyword>
<keyword evidence="2" id="KW-0342">GTP-binding</keyword>
<dbReference type="AlphaFoldDB" id="A0A8T0E097"/>
<dbReference type="GO" id="GO:0003924">
    <property type="term" value="F:GTPase activity"/>
    <property type="evidence" value="ECO:0007669"/>
    <property type="project" value="InterPro"/>
</dbReference>
<dbReference type="InterPro" id="IPR005225">
    <property type="entry name" value="Small_GTP-bd"/>
</dbReference>
<dbReference type="FunFam" id="3.40.50.300:FF:001447">
    <property type="entry name" value="Ras-related protein Rab-1B"/>
    <property type="match status" value="1"/>
</dbReference>
<evidence type="ECO:0000313" key="5">
    <source>
        <dbReference type="Proteomes" id="UP000699462"/>
    </source>
</evidence>
<name>A0A8T0E097_9TREM</name>
<dbReference type="Proteomes" id="UP000699462">
    <property type="component" value="Unassembled WGS sequence"/>
</dbReference>
<dbReference type="PROSITE" id="PS51419">
    <property type="entry name" value="RAB"/>
    <property type="match status" value="1"/>
</dbReference>
<evidence type="ECO:0000256" key="3">
    <source>
        <dbReference type="SAM" id="MobiDB-lite"/>
    </source>
</evidence>
<dbReference type="CDD" id="cd00154">
    <property type="entry name" value="Rab"/>
    <property type="match status" value="1"/>
</dbReference>
<reference evidence="4 5" key="1">
    <citation type="submission" date="2019-07" db="EMBL/GenBank/DDBJ databases">
        <title>Annotation for the trematode Paragonimus westermani.</title>
        <authorList>
            <person name="Choi Y.-J."/>
        </authorList>
    </citation>
    <scope>NUCLEOTIDE SEQUENCE [LARGE SCALE GENOMIC DNA]</scope>
    <source>
        <strain evidence="4">180907_Pwestermani</strain>
    </source>
</reference>
<dbReference type="GO" id="GO:0005525">
    <property type="term" value="F:GTP binding"/>
    <property type="evidence" value="ECO:0007669"/>
    <property type="project" value="UniProtKB-KW"/>
</dbReference>
<evidence type="ECO:0008006" key="6">
    <source>
        <dbReference type="Google" id="ProtNLM"/>
    </source>
</evidence>
<dbReference type="OrthoDB" id="6232500at2759"/>
<feature type="region of interest" description="Disordered" evidence="3">
    <location>
        <begin position="28"/>
        <end position="71"/>
    </location>
</feature>
<proteinExistence type="predicted"/>
<sequence>MAYTFGQTDDMVELAVPDVRQLALSTTYPQTNTSNGVPKYQNRGPSTMPNTAPAKMTSKGRSQNVHTSGNGGGAGEYRFDARYKVLLLGNSGVGKTSILQTLMGEPFNPGTISTIGIDLAKKIFIVENNRIQLEIWDTAGQEQYYSIVALHFREAKAFIVVYDVTDPRTFEQIRKYWLRSVDQHMDEPVPVFFAANKADLSAQRKVTLEEGEKASDDAVPEPNCLSFDIVFLVETPAYTFQRRLASQQCAHGHFETSAKTGLNIINLFQNVAEAMVSTWGAPKRWYEMNSQDDQGNHWPNQVSGRQTVQLTYSAEKPKKRQCCQTK</sequence>
<dbReference type="PROSITE" id="PS51421">
    <property type="entry name" value="RAS"/>
    <property type="match status" value="1"/>
</dbReference>
<dbReference type="PANTHER" id="PTHR47977">
    <property type="entry name" value="RAS-RELATED PROTEIN RAB"/>
    <property type="match status" value="1"/>
</dbReference>
<evidence type="ECO:0000256" key="1">
    <source>
        <dbReference type="ARBA" id="ARBA00022741"/>
    </source>
</evidence>
<dbReference type="SMART" id="SM00175">
    <property type="entry name" value="RAB"/>
    <property type="match status" value="1"/>
</dbReference>
<dbReference type="SMART" id="SM00174">
    <property type="entry name" value="RHO"/>
    <property type="match status" value="1"/>
</dbReference>
<comment type="caution">
    <text evidence="4">The sequence shown here is derived from an EMBL/GenBank/DDBJ whole genome shotgun (WGS) entry which is preliminary data.</text>
</comment>